<dbReference type="InterPro" id="IPR041614">
    <property type="entry name" value="DprA_WH"/>
</dbReference>
<evidence type="ECO:0000313" key="5">
    <source>
        <dbReference type="Proteomes" id="UP000520814"/>
    </source>
</evidence>
<sequence length="369" mass="38805">MTHAAPSRTFLACHRLAEAMLPPPRLRALLHATQGDPEEALRCRTGLTPRQAERLDQATKAPVATRLLDQAESRGVHALLCTAPGYPADLNHFEDSPPILFLRGSLPTATGLAIVGSRRATTYGKTQAARFARAFVEAGFAVVSGGAAGIDTAAHKSTLEAGGSTVAVVACGLDYVYPAENRELFEQLVARGGALVSEFSLGTRPEPWRFPARNRIIAALSQVTVVIESPEQSGALITARNAAEYGRDVWVVPGPVDTGRSRGGHKLVQDGAALADAPEDILEALATGPQVVNLALPLEVEEREPARPPLPELPSDEAALLAQLSGTAVGLDDAAEAAGLAPAQALVAATMLEMKGLIRRQPGNHFTRS</sequence>
<dbReference type="PANTHER" id="PTHR43022">
    <property type="entry name" value="PROTEIN SMF"/>
    <property type="match status" value="1"/>
</dbReference>
<comment type="similarity">
    <text evidence="1">Belongs to the DprA/Smf family.</text>
</comment>
<gene>
    <name evidence="4" type="ORF">HNQ39_000618</name>
</gene>
<evidence type="ECO:0000256" key="1">
    <source>
        <dbReference type="ARBA" id="ARBA00006525"/>
    </source>
</evidence>
<dbReference type="RefSeq" id="WP_184192479.1">
    <property type="nucleotide sequence ID" value="NZ_JACHGW010000001.1"/>
</dbReference>
<proteinExistence type="inferred from homology"/>
<dbReference type="Gene3D" id="1.10.10.10">
    <property type="entry name" value="Winged helix-like DNA-binding domain superfamily/Winged helix DNA-binding domain"/>
    <property type="match status" value="1"/>
</dbReference>
<accession>A0A7W9W5A8</accession>
<dbReference type="InterPro" id="IPR036388">
    <property type="entry name" value="WH-like_DNA-bd_sf"/>
</dbReference>
<dbReference type="InterPro" id="IPR057666">
    <property type="entry name" value="DrpA_SLOG"/>
</dbReference>
<reference evidence="4 5" key="1">
    <citation type="submission" date="2020-08" db="EMBL/GenBank/DDBJ databases">
        <title>Genomic Encyclopedia of Type Strains, Phase IV (KMG-IV): sequencing the most valuable type-strain genomes for metagenomic binning, comparative biology and taxonomic classification.</title>
        <authorList>
            <person name="Goeker M."/>
        </authorList>
    </citation>
    <scope>NUCLEOTIDE SEQUENCE [LARGE SCALE GENOMIC DNA]</scope>
    <source>
        <strain evidence="4 5">DSM 23562</strain>
    </source>
</reference>
<dbReference type="Pfam" id="PF17782">
    <property type="entry name" value="WHD_DprA"/>
    <property type="match status" value="1"/>
</dbReference>
<evidence type="ECO:0000259" key="2">
    <source>
        <dbReference type="Pfam" id="PF02481"/>
    </source>
</evidence>
<evidence type="ECO:0000259" key="3">
    <source>
        <dbReference type="Pfam" id="PF17782"/>
    </source>
</evidence>
<organism evidence="4 5">
    <name type="scientific">Armatimonas rosea</name>
    <dbReference type="NCBI Taxonomy" id="685828"/>
    <lineage>
        <taxon>Bacteria</taxon>
        <taxon>Bacillati</taxon>
        <taxon>Armatimonadota</taxon>
        <taxon>Armatimonadia</taxon>
        <taxon>Armatimonadales</taxon>
        <taxon>Armatimonadaceae</taxon>
        <taxon>Armatimonas</taxon>
    </lineage>
</organism>
<dbReference type="AlphaFoldDB" id="A0A7W9W5A8"/>
<dbReference type="InterPro" id="IPR003488">
    <property type="entry name" value="DprA"/>
</dbReference>
<keyword evidence="5" id="KW-1185">Reference proteome</keyword>
<dbReference type="Gene3D" id="3.40.50.450">
    <property type="match status" value="1"/>
</dbReference>
<feature type="domain" description="Smf/DprA SLOG" evidence="2">
    <location>
        <begin position="80"/>
        <end position="285"/>
    </location>
</feature>
<dbReference type="GO" id="GO:0009294">
    <property type="term" value="P:DNA-mediated transformation"/>
    <property type="evidence" value="ECO:0007669"/>
    <property type="project" value="InterPro"/>
</dbReference>
<dbReference type="NCBIfam" id="TIGR00732">
    <property type="entry name" value="dprA"/>
    <property type="match status" value="1"/>
</dbReference>
<comment type="caution">
    <text evidence="4">The sequence shown here is derived from an EMBL/GenBank/DDBJ whole genome shotgun (WGS) entry which is preliminary data.</text>
</comment>
<feature type="domain" description="DprA winged helix" evidence="3">
    <location>
        <begin position="304"/>
        <end position="364"/>
    </location>
</feature>
<dbReference type="EMBL" id="JACHGW010000001">
    <property type="protein sequence ID" value="MBB6048856.1"/>
    <property type="molecule type" value="Genomic_DNA"/>
</dbReference>
<dbReference type="Proteomes" id="UP000520814">
    <property type="component" value="Unassembled WGS sequence"/>
</dbReference>
<dbReference type="SUPFAM" id="SSF102405">
    <property type="entry name" value="MCP/YpsA-like"/>
    <property type="match status" value="1"/>
</dbReference>
<evidence type="ECO:0000313" key="4">
    <source>
        <dbReference type="EMBL" id="MBB6048856.1"/>
    </source>
</evidence>
<name>A0A7W9W5A8_ARMRO</name>
<dbReference type="PANTHER" id="PTHR43022:SF1">
    <property type="entry name" value="PROTEIN SMF"/>
    <property type="match status" value="1"/>
</dbReference>
<protein>
    <submittedName>
        <fullName evidence="4">DNA processing protein</fullName>
    </submittedName>
</protein>
<dbReference type="Pfam" id="PF02481">
    <property type="entry name" value="DNA_processg_A"/>
    <property type="match status" value="1"/>
</dbReference>